<dbReference type="PANTHER" id="PTHR24177:SF187">
    <property type="entry name" value="ANKYRIN REPEAT PROTEIN"/>
    <property type="match status" value="1"/>
</dbReference>
<dbReference type="AlphaFoldDB" id="A0AAN9IQA0"/>
<dbReference type="SMART" id="SM00248">
    <property type="entry name" value="ANK"/>
    <property type="match status" value="4"/>
</dbReference>
<dbReference type="GO" id="GO:0005886">
    <property type="term" value="C:plasma membrane"/>
    <property type="evidence" value="ECO:0007669"/>
    <property type="project" value="UniProtKB-SubCell"/>
</dbReference>
<comment type="caution">
    <text evidence="5">The sequence shown here is derived from an EMBL/GenBank/DDBJ whole genome shotgun (WGS) entry which is preliminary data.</text>
</comment>
<feature type="domain" description="PGG" evidence="4">
    <location>
        <begin position="573"/>
        <end position="685"/>
    </location>
</feature>
<dbReference type="InterPro" id="IPR002110">
    <property type="entry name" value="Ankyrin_rpt"/>
</dbReference>
<dbReference type="PROSITE" id="PS50297">
    <property type="entry name" value="ANK_REP_REGION"/>
    <property type="match status" value="1"/>
</dbReference>
<feature type="transmembrane region" description="Helical" evidence="3">
    <location>
        <begin position="661"/>
        <end position="686"/>
    </location>
</feature>
<evidence type="ECO:0000259" key="4">
    <source>
        <dbReference type="Pfam" id="PF13962"/>
    </source>
</evidence>
<comment type="subcellular location">
    <subcellularLocation>
        <location evidence="1">Cell membrane</location>
        <topology evidence="1">Peripheral membrane protein</topology>
        <orientation evidence="1">Cytoplasmic side</orientation>
    </subcellularLocation>
</comment>
<feature type="transmembrane region" description="Helical" evidence="3">
    <location>
        <begin position="698"/>
        <end position="718"/>
    </location>
</feature>
<protein>
    <recommendedName>
        <fullName evidence="4">PGG domain-containing protein</fullName>
    </recommendedName>
</protein>
<accession>A0AAN9IQA0</accession>
<organism evidence="5 6">
    <name type="scientific">Clitoria ternatea</name>
    <name type="common">Butterfly pea</name>
    <dbReference type="NCBI Taxonomy" id="43366"/>
    <lineage>
        <taxon>Eukaryota</taxon>
        <taxon>Viridiplantae</taxon>
        <taxon>Streptophyta</taxon>
        <taxon>Embryophyta</taxon>
        <taxon>Tracheophyta</taxon>
        <taxon>Spermatophyta</taxon>
        <taxon>Magnoliopsida</taxon>
        <taxon>eudicotyledons</taxon>
        <taxon>Gunneridae</taxon>
        <taxon>Pentapetalae</taxon>
        <taxon>rosids</taxon>
        <taxon>fabids</taxon>
        <taxon>Fabales</taxon>
        <taxon>Fabaceae</taxon>
        <taxon>Papilionoideae</taxon>
        <taxon>50 kb inversion clade</taxon>
        <taxon>NPAAA clade</taxon>
        <taxon>indigoferoid/millettioid clade</taxon>
        <taxon>Phaseoleae</taxon>
        <taxon>Clitoria</taxon>
    </lineage>
</organism>
<dbReference type="Proteomes" id="UP001359559">
    <property type="component" value="Unassembled WGS sequence"/>
</dbReference>
<dbReference type="PANTHER" id="PTHR24177">
    <property type="entry name" value="CASKIN"/>
    <property type="match status" value="1"/>
</dbReference>
<keyword evidence="3" id="KW-0472">Membrane</keyword>
<keyword evidence="2" id="KW-0040">ANK repeat</keyword>
<keyword evidence="3" id="KW-1133">Transmembrane helix</keyword>
<name>A0AAN9IQA0_CLITE</name>
<dbReference type="SUPFAM" id="SSF48403">
    <property type="entry name" value="Ankyrin repeat"/>
    <property type="match status" value="1"/>
</dbReference>
<evidence type="ECO:0000256" key="3">
    <source>
        <dbReference type="SAM" id="Phobius"/>
    </source>
</evidence>
<dbReference type="Gene3D" id="1.25.40.20">
    <property type="entry name" value="Ankyrin repeat-containing domain"/>
    <property type="match status" value="1"/>
</dbReference>
<gene>
    <name evidence="5" type="ORF">RJT34_19032</name>
</gene>
<dbReference type="InterPro" id="IPR026961">
    <property type="entry name" value="PGG_dom"/>
</dbReference>
<feature type="transmembrane region" description="Helical" evidence="3">
    <location>
        <begin position="622"/>
        <end position="641"/>
    </location>
</feature>
<evidence type="ECO:0000313" key="5">
    <source>
        <dbReference type="EMBL" id="KAK7284288.1"/>
    </source>
</evidence>
<proteinExistence type="predicted"/>
<reference evidence="5 6" key="1">
    <citation type="submission" date="2024-01" db="EMBL/GenBank/DDBJ databases">
        <title>The genomes of 5 underutilized Papilionoideae crops provide insights into root nodulation and disease resistance.</title>
        <authorList>
            <person name="Yuan L."/>
        </authorList>
    </citation>
    <scope>NUCLEOTIDE SEQUENCE [LARGE SCALE GENOMIC DNA]</scope>
    <source>
        <strain evidence="5">LY-2023</strain>
        <tissue evidence="5">Leaf</tissue>
    </source>
</reference>
<sequence length="738" mass="82946">MPYSTSSSERCYFRLATMLGTEVKAGAKSFIELVIEGDWEEAIELYEKDPQFQKKKITKTRGTALHVAVNDRREEHVARLVSAIIKHEEMQEIVGKSALRSKNDEGNTPLHLAALRGSKTMCKLIIGENRERKDLIKVRNKQGETPLFLAAVTYQTKVFAYLHDVSKDDSDVALRNEYGNSILHRTIRGELFDLAIVIINLYPQLIESRNNDGVTPLNFLASRPSAFKSGTNFSWWKQILYYFIPVRPLDAKKELDSYLEKMDTCAVPDQQKGAPRLKGKDLLPVLQVSVVSENEDKSLAYTLIPPNYATFFRLVHTTFQLLFRNLGLSSFGYTGIDLEALKMIKQKHVWGGQLLNLFMDKPYESYLGFVTGSEPLVGEEHDEDELMVGSSLTLQQFGEIKQTRMQNTEEEVGKKDTGKSSAKIQSSESAYLTAARNGIVEIVYELQSKISSALHDVTSGKENVLLVAVKNRQPLVVEGLRNKLRKQDFDTLMSGVDYNENTVLHLAAFTISDQEKSWQISGSAMQMMWDIKWYQYIGELVPAYFHFRNNNDGKTAEQIFNEEHKELVTESSEWLKDTSESCSVVAALIAGVSFATSSTVPGGNNGDTGRPALEGQPAFDTFAISSLVGLFFSVTALIMFLSILTSRKQAQDFRRSLPLKLLLGLSSLFVSIASMLISFCAGHFFVLKDKYKDLLFPIYVATCLPVTFYAIVQFPLYVDLVKAIFKKVPQPKDKGGHF</sequence>
<dbReference type="PROSITE" id="PS50088">
    <property type="entry name" value="ANK_REPEAT"/>
    <property type="match status" value="1"/>
</dbReference>
<dbReference type="Pfam" id="PF12796">
    <property type="entry name" value="Ank_2"/>
    <property type="match status" value="1"/>
</dbReference>
<keyword evidence="6" id="KW-1185">Reference proteome</keyword>
<evidence type="ECO:0000256" key="2">
    <source>
        <dbReference type="PROSITE-ProRule" id="PRU00023"/>
    </source>
</evidence>
<dbReference type="InterPro" id="IPR036770">
    <property type="entry name" value="Ankyrin_rpt-contain_sf"/>
</dbReference>
<dbReference type="EMBL" id="JAYKXN010000005">
    <property type="protein sequence ID" value="KAK7284288.1"/>
    <property type="molecule type" value="Genomic_DNA"/>
</dbReference>
<dbReference type="Pfam" id="PF13962">
    <property type="entry name" value="PGG"/>
    <property type="match status" value="1"/>
</dbReference>
<evidence type="ECO:0000256" key="1">
    <source>
        <dbReference type="ARBA" id="ARBA00004413"/>
    </source>
</evidence>
<keyword evidence="3" id="KW-0812">Transmembrane</keyword>
<evidence type="ECO:0000313" key="6">
    <source>
        <dbReference type="Proteomes" id="UP001359559"/>
    </source>
</evidence>
<feature type="repeat" description="ANK" evidence="2">
    <location>
        <begin position="105"/>
        <end position="126"/>
    </location>
</feature>